<dbReference type="STRING" id="81479.RA876_01325"/>
<evidence type="ECO:0000313" key="3">
    <source>
        <dbReference type="Proteomes" id="UP000185911"/>
    </source>
</evidence>
<evidence type="ECO:0000313" key="2">
    <source>
        <dbReference type="EMBL" id="OLP07509.1"/>
    </source>
</evidence>
<proteinExistence type="predicted"/>
<reference evidence="2 3" key="1">
    <citation type="submission" date="2017-01" db="EMBL/GenBank/DDBJ databases">
        <title>Genome sequence of Rhodoferax antarcticus ANT.BR, a psychrophilic purple nonsulfur bacterium from an Antarctic microbial mat.</title>
        <authorList>
            <person name="Baker J."/>
            <person name="Riester C."/>
            <person name="Skinner B."/>
            <person name="Newell A."/>
            <person name="Swingley W."/>
            <person name="Madigan M."/>
            <person name="Jung D."/>
            <person name="Asao M."/>
            <person name="Chen M."/>
            <person name="Loughlin P."/>
            <person name="Pan H."/>
            <person name="Lin S."/>
            <person name="Li N."/>
            <person name="Shaw J."/>
            <person name="Prado M."/>
            <person name="Sherman C."/>
            <person name="Li X."/>
            <person name="Tang J."/>
            <person name="Blankenship R."/>
            <person name="Zhao T."/>
            <person name="Touchman J."/>
            <person name="Sattley M."/>
        </authorList>
    </citation>
    <scope>NUCLEOTIDE SEQUENCE [LARGE SCALE GENOMIC DNA]</scope>
    <source>
        <strain evidence="2 3">ANT.BR</strain>
    </source>
</reference>
<protein>
    <submittedName>
        <fullName evidence="2">Flavin oxidoreductase</fullName>
        <ecNumber evidence="2">1.5.1.6</ecNumber>
    </submittedName>
</protein>
<name>A0A1Q8YHV8_9BURK</name>
<organism evidence="2 3">
    <name type="scientific">Rhodoferax antarcticus ANT.BR</name>
    <dbReference type="NCBI Taxonomy" id="1111071"/>
    <lineage>
        <taxon>Bacteria</taxon>
        <taxon>Pseudomonadati</taxon>
        <taxon>Pseudomonadota</taxon>
        <taxon>Betaproteobacteria</taxon>
        <taxon>Burkholderiales</taxon>
        <taxon>Comamonadaceae</taxon>
        <taxon>Rhodoferax</taxon>
    </lineage>
</organism>
<dbReference type="GO" id="GO:0003959">
    <property type="term" value="F:NADPH dehydrogenase activity"/>
    <property type="evidence" value="ECO:0007669"/>
    <property type="project" value="InterPro"/>
</dbReference>
<comment type="cofactor">
    <cofactor evidence="1">
        <name>FMN</name>
        <dbReference type="ChEBI" id="CHEBI:58210"/>
    </cofactor>
</comment>
<dbReference type="InterPro" id="IPR044152">
    <property type="entry name" value="YqjM-like"/>
</dbReference>
<dbReference type="EC" id="1.5.1.6" evidence="2"/>
<gene>
    <name evidence="2" type="ORF">BLL52_1339</name>
</gene>
<dbReference type="Gene3D" id="3.20.20.70">
    <property type="entry name" value="Aldolase class I"/>
    <property type="match status" value="1"/>
</dbReference>
<keyword evidence="3" id="KW-1185">Reference proteome</keyword>
<keyword evidence="2" id="KW-0560">Oxidoreductase</keyword>
<dbReference type="Proteomes" id="UP000185911">
    <property type="component" value="Unassembled WGS sequence"/>
</dbReference>
<evidence type="ECO:0000256" key="1">
    <source>
        <dbReference type="ARBA" id="ARBA00001917"/>
    </source>
</evidence>
<dbReference type="EMBL" id="MSYM01000008">
    <property type="protein sequence ID" value="OLP07509.1"/>
    <property type="molecule type" value="Genomic_DNA"/>
</dbReference>
<dbReference type="GO" id="GO:0010181">
    <property type="term" value="F:FMN binding"/>
    <property type="evidence" value="ECO:0007669"/>
    <property type="project" value="InterPro"/>
</dbReference>
<sequence>MLGLRLSASLGAQGGWDLAQSEVFFQRLKAPGFDFIHFSSSGVSPKQKIALGANYQVPSARAIRASSAMVTTAVGLITEPALAGACRPLSVQACRRWRNSFIHFRPQPKFVAG</sequence>
<comment type="caution">
    <text evidence="2">The sequence shown here is derived from an EMBL/GenBank/DDBJ whole genome shotgun (WGS) entry which is preliminary data.</text>
</comment>
<accession>A0A1Q8YHV8</accession>
<dbReference type="GO" id="GO:0016155">
    <property type="term" value="F:formyltetrahydrofolate dehydrogenase activity"/>
    <property type="evidence" value="ECO:0007669"/>
    <property type="project" value="UniProtKB-EC"/>
</dbReference>
<dbReference type="AlphaFoldDB" id="A0A1Q8YHV8"/>
<dbReference type="SUPFAM" id="SSF51395">
    <property type="entry name" value="FMN-linked oxidoreductases"/>
    <property type="match status" value="1"/>
</dbReference>
<dbReference type="InterPro" id="IPR013785">
    <property type="entry name" value="Aldolase_TIM"/>
</dbReference>
<dbReference type="PANTHER" id="PTHR43303:SF4">
    <property type="entry name" value="NADPH DEHYDROGENASE C23G7.10C-RELATED"/>
    <property type="match status" value="1"/>
</dbReference>
<dbReference type="RefSeq" id="WP_075585804.1">
    <property type="nucleotide sequence ID" value="NZ_MSYM01000008.1"/>
</dbReference>
<dbReference type="GO" id="GO:0050661">
    <property type="term" value="F:NADP binding"/>
    <property type="evidence" value="ECO:0007669"/>
    <property type="project" value="InterPro"/>
</dbReference>
<dbReference type="PANTHER" id="PTHR43303">
    <property type="entry name" value="NADPH DEHYDROGENASE C23G7.10C-RELATED"/>
    <property type="match status" value="1"/>
</dbReference>